<gene>
    <name evidence="5" type="ORF">H3H36_22420</name>
</gene>
<sequence>MHLPTSSDLDAASATVYAAMAPTPQYSWPLLNEGLGVEAWIKHENHTPTGAFKVRGGLVYVEALARRLPGVKGIVLATRGNHGLSLAYAARRHGLQATIVVPHGNSTEKNAGMRALGAQLIEHGDDFQASREHALMLAERDGLHMVPSYHPDLMAGVATAWMELLRAQPGLELLLAPIGQGSSICAAIAARNALGLKMPIIGVVSQHALAYQLSFRARRSIESPVTTVLADGLACRVPDPHSLAIILEYVDDVVAVSDEQVAAAMRLYHRATHNTAEGAGAAALAAALALQQDPAWRGRSIGLPLTGGNVDAAMLAGVLHGA</sequence>
<reference evidence="5 6" key="1">
    <citation type="submission" date="2020-07" db="EMBL/GenBank/DDBJ databases">
        <title>Novel species isolated from subtropical streams in China.</title>
        <authorList>
            <person name="Lu H."/>
        </authorList>
    </citation>
    <scope>NUCLEOTIDE SEQUENCE [LARGE SCALE GENOMIC DNA]</scope>
    <source>
        <strain evidence="5 6">FT3S</strain>
    </source>
</reference>
<evidence type="ECO:0000259" key="4">
    <source>
        <dbReference type="Pfam" id="PF00291"/>
    </source>
</evidence>
<dbReference type="InterPro" id="IPR001926">
    <property type="entry name" value="TrpB-like_PALP"/>
</dbReference>
<dbReference type="InterPro" id="IPR036052">
    <property type="entry name" value="TrpB-like_PALP_sf"/>
</dbReference>
<dbReference type="GO" id="GO:0004794">
    <property type="term" value="F:threonine deaminase activity"/>
    <property type="evidence" value="ECO:0007669"/>
    <property type="project" value="TreeGrafter"/>
</dbReference>
<accession>A0A7W2ELJ8</accession>
<dbReference type="AlphaFoldDB" id="A0A7W2ELJ8"/>
<dbReference type="PANTHER" id="PTHR48078">
    <property type="entry name" value="THREONINE DEHYDRATASE, MITOCHONDRIAL-RELATED"/>
    <property type="match status" value="1"/>
</dbReference>
<keyword evidence="6" id="KW-1185">Reference proteome</keyword>
<comment type="cofactor">
    <cofactor evidence="1">
        <name>pyridoxal 5'-phosphate</name>
        <dbReference type="ChEBI" id="CHEBI:597326"/>
    </cofactor>
</comment>
<dbReference type="EMBL" id="JACEZS010000025">
    <property type="protein sequence ID" value="MBA5608108.1"/>
    <property type="molecule type" value="Genomic_DNA"/>
</dbReference>
<keyword evidence="2" id="KW-0663">Pyridoxal phosphate</keyword>
<dbReference type="PANTHER" id="PTHR48078:SF7">
    <property type="entry name" value="BLL6502 PROTEIN"/>
    <property type="match status" value="1"/>
</dbReference>
<evidence type="ECO:0000256" key="2">
    <source>
        <dbReference type="ARBA" id="ARBA00022898"/>
    </source>
</evidence>
<name>A0A7W2ELJ8_9BURK</name>
<dbReference type="GO" id="GO:0003941">
    <property type="term" value="F:L-serine ammonia-lyase activity"/>
    <property type="evidence" value="ECO:0007669"/>
    <property type="project" value="TreeGrafter"/>
</dbReference>
<evidence type="ECO:0000256" key="3">
    <source>
        <dbReference type="ARBA" id="ARBA00023239"/>
    </source>
</evidence>
<dbReference type="RefSeq" id="WP_182220286.1">
    <property type="nucleotide sequence ID" value="NZ_JACEZS010000025.1"/>
</dbReference>
<dbReference type="NCBIfam" id="NF004771">
    <property type="entry name" value="PRK06110.1"/>
    <property type="match status" value="1"/>
</dbReference>
<evidence type="ECO:0000313" key="6">
    <source>
        <dbReference type="Proteomes" id="UP000566711"/>
    </source>
</evidence>
<keyword evidence="3" id="KW-0456">Lyase</keyword>
<dbReference type="InterPro" id="IPR050147">
    <property type="entry name" value="Ser/Thr_Dehydratase"/>
</dbReference>
<dbReference type="GO" id="GO:0006567">
    <property type="term" value="P:L-threonine catabolic process"/>
    <property type="evidence" value="ECO:0007669"/>
    <property type="project" value="TreeGrafter"/>
</dbReference>
<evidence type="ECO:0000313" key="5">
    <source>
        <dbReference type="EMBL" id="MBA5608108.1"/>
    </source>
</evidence>
<dbReference type="Gene3D" id="3.40.50.1100">
    <property type="match status" value="2"/>
</dbReference>
<proteinExistence type="predicted"/>
<dbReference type="GO" id="GO:0009097">
    <property type="term" value="P:isoleucine biosynthetic process"/>
    <property type="evidence" value="ECO:0007669"/>
    <property type="project" value="TreeGrafter"/>
</dbReference>
<evidence type="ECO:0000256" key="1">
    <source>
        <dbReference type="ARBA" id="ARBA00001933"/>
    </source>
</evidence>
<dbReference type="SUPFAM" id="SSF53686">
    <property type="entry name" value="Tryptophan synthase beta subunit-like PLP-dependent enzymes"/>
    <property type="match status" value="1"/>
</dbReference>
<organism evidence="5 6">
    <name type="scientific">Rugamonas fusca</name>
    <dbReference type="NCBI Taxonomy" id="2758568"/>
    <lineage>
        <taxon>Bacteria</taxon>
        <taxon>Pseudomonadati</taxon>
        <taxon>Pseudomonadota</taxon>
        <taxon>Betaproteobacteria</taxon>
        <taxon>Burkholderiales</taxon>
        <taxon>Oxalobacteraceae</taxon>
        <taxon>Telluria group</taxon>
        <taxon>Rugamonas</taxon>
    </lineage>
</organism>
<feature type="domain" description="Tryptophan synthase beta chain-like PALP" evidence="4">
    <location>
        <begin position="20"/>
        <end position="307"/>
    </location>
</feature>
<comment type="caution">
    <text evidence="5">The sequence shown here is derived from an EMBL/GenBank/DDBJ whole genome shotgun (WGS) entry which is preliminary data.</text>
</comment>
<dbReference type="GO" id="GO:0006565">
    <property type="term" value="P:L-serine catabolic process"/>
    <property type="evidence" value="ECO:0007669"/>
    <property type="project" value="TreeGrafter"/>
</dbReference>
<dbReference type="Pfam" id="PF00291">
    <property type="entry name" value="PALP"/>
    <property type="match status" value="1"/>
</dbReference>
<dbReference type="Proteomes" id="UP000566711">
    <property type="component" value="Unassembled WGS sequence"/>
</dbReference>
<protein>
    <submittedName>
        <fullName evidence="5">Threonine dehydratase</fullName>
    </submittedName>
</protein>